<dbReference type="AlphaFoldDB" id="A0A0U4FG27"/>
<evidence type="ECO:0000313" key="4">
    <source>
        <dbReference type="Proteomes" id="UP000050331"/>
    </source>
</evidence>
<organism evidence="3 4">
    <name type="scientific">Lentibacillus amyloliquefaciens</name>
    <dbReference type="NCBI Taxonomy" id="1472767"/>
    <lineage>
        <taxon>Bacteria</taxon>
        <taxon>Bacillati</taxon>
        <taxon>Bacillota</taxon>
        <taxon>Bacilli</taxon>
        <taxon>Bacillales</taxon>
        <taxon>Bacillaceae</taxon>
        <taxon>Lentibacillus</taxon>
    </lineage>
</organism>
<sequence>MRRIFSLFLIVTLILGTIPTSVINASSASKQENSKVTVKTVKETTNYKKYQLSNGEILESKTKNGNSFYIASDGEREYKITNKNGTITVKDKKTGKIVNEQTVKSETPKVGTFSYQDPGGGSRYRYYGTRHMSLDQVYASVGVLAGVIASALGAGKASSALISAATAYINLQLPKVYWIEDQYRYRENIWKYIKRSNAFYKYHDYSGYITTENTYSKLRMGL</sequence>
<keyword evidence="1" id="KW-0732">Signal</keyword>
<name>A0A0U4FG27_9BACI</name>
<reference evidence="3 4" key="1">
    <citation type="submission" date="2016-01" db="EMBL/GenBank/DDBJ databases">
        <title>Complete genome sequence of strain Lentibacillus amyloliquefaciens LAM0015T isolated from saline sediment.</title>
        <authorList>
            <person name="Wang J.-L."/>
            <person name="He M.-X."/>
        </authorList>
    </citation>
    <scope>NUCLEOTIDE SEQUENCE [LARGE SCALE GENOMIC DNA]</scope>
    <source>
        <strain evidence="3 4">LAM0015</strain>
    </source>
</reference>
<dbReference type="InterPro" id="IPR000595">
    <property type="entry name" value="cNMP-bd_dom"/>
</dbReference>
<accession>A0A0U4FG27</accession>
<keyword evidence="4" id="KW-1185">Reference proteome</keyword>
<dbReference type="Proteomes" id="UP000050331">
    <property type="component" value="Chromosome"/>
</dbReference>
<proteinExistence type="predicted"/>
<evidence type="ECO:0000313" key="3">
    <source>
        <dbReference type="EMBL" id="ALX47630.1"/>
    </source>
</evidence>
<dbReference type="EMBL" id="CP013862">
    <property type="protein sequence ID" value="ALX47630.1"/>
    <property type="molecule type" value="Genomic_DNA"/>
</dbReference>
<protein>
    <recommendedName>
        <fullName evidence="2">Cyclic nucleotide-binding domain-containing protein</fullName>
    </recommendedName>
</protein>
<dbReference type="KEGG" id="lao:AOX59_02835"/>
<feature type="chain" id="PRO_5038380822" description="Cyclic nucleotide-binding domain-containing protein" evidence="1">
    <location>
        <begin position="25"/>
        <end position="222"/>
    </location>
</feature>
<evidence type="ECO:0000256" key="1">
    <source>
        <dbReference type="SAM" id="SignalP"/>
    </source>
</evidence>
<feature type="signal peptide" evidence="1">
    <location>
        <begin position="1"/>
        <end position="24"/>
    </location>
</feature>
<dbReference type="PROSITE" id="PS50042">
    <property type="entry name" value="CNMP_BINDING_3"/>
    <property type="match status" value="1"/>
</dbReference>
<dbReference type="OrthoDB" id="2572792at2"/>
<evidence type="ECO:0000259" key="2">
    <source>
        <dbReference type="PROSITE" id="PS50042"/>
    </source>
</evidence>
<gene>
    <name evidence="3" type="ORF">AOX59_02835</name>
</gene>
<dbReference type="RefSeq" id="WP_068441544.1">
    <property type="nucleotide sequence ID" value="NZ_CP013862.1"/>
</dbReference>
<feature type="domain" description="Cyclic nucleotide-binding" evidence="2">
    <location>
        <begin position="48"/>
        <end position="112"/>
    </location>
</feature>